<dbReference type="GO" id="GO:0016758">
    <property type="term" value="F:hexosyltransferase activity"/>
    <property type="evidence" value="ECO:0007669"/>
    <property type="project" value="UniProtKB-ARBA"/>
</dbReference>
<dbReference type="Pfam" id="PF00535">
    <property type="entry name" value="Glycos_transf_2"/>
    <property type="match status" value="1"/>
</dbReference>
<dbReference type="EMBL" id="AP014685">
    <property type="protein sequence ID" value="BAR53976.1"/>
    <property type="molecule type" value="Genomic_DNA"/>
</dbReference>
<dbReference type="InterPro" id="IPR029044">
    <property type="entry name" value="Nucleotide-diphossugar_trans"/>
</dbReference>
<dbReference type="InterPro" id="IPR001173">
    <property type="entry name" value="Glyco_trans_2-like"/>
</dbReference>
<dbReference type="SUPFAM" id="SSF53448">
    <property type="entry name" value="Nucleotide-diphospho-sugar transferases"/>
    <property type="match status" value="1"/>
</dbReference>
<gene>
    <name evidence="2" type="ORF">NK6_791</name>
</gene>
<protein>
    <recommendedName>
        <fullName evidence="1">Glycosyltransferase 2-like domain-containing protein</fullName>
    </recommendedName>
</protein>
<accession>A0A0E4BKR1</accession>
<evidence type="ECO:0000313" key="3">
    <source>
        <dbReference type="Proteomes" id="UP000063308"/>
    </source>
</evidence>
<dbReference type="AlphaFoldDB" id="A0A0E4BKR1"/>
<evidence type="ECO:0000259" key="1">
    <source>
        <dbReference type="Pfam" id="PF00535"/>
    </source>
</evidence>
<dbReference type="PANTHER" id="PTHR22916">
    <property type="entry name" value="GLYCOSYLTRANSFERASE"/>
    <property type="match status" value="1"/>
</dbReference>
<sequence length="362" mass="41820">MTDSVPRVSVGLPTYNRPELLALVLESFQQQTFADFELIISDNASTNPAVRRLCERYAGTDPRFRYMRQEANLGAEKNFWFVYDQARAPLFLWASDDDLWPADFLERGVAALDRNPRASAWFCQVVNINMNGDVVRSYPSFKRFQSSAFKFVDLARFLWEPEIMGKANLIYSIFRRQELARVIDLFRDRPSTWGSDMNLVYAYLCRSNLVIDDGLVLQKRVPTDIVDSVVSPRSQIYPREERSTYFENYHRAAADSYYRPLTVAVLAVRSAYDYLASGRAAWDYEHSELKRDLDERKHDFEKWKTTRSQEFQTWKAHASGFIARNVARTAGLFTRNLARASRLLAQNLARIRARIPGSGGGR</sequence>
<organism evidence="2 3">
    <name type="scientific">Bradyrhizobium diazoefficiens</name>
    <dbReference type="NCBI Taxonomy" id="1355477"/>
    <lineage>
        <taxon>Bacteria</taxon>
        <taxon>Pseudomonadati</taxon>
        <taxon>Pseudomonadota</taxon>
        <taxon>Alphaproteobacteria</taxon>
        <taxon>Hyphomicrobiales</taxon>
        <taxon>Nitrobacteraceae</taxon>
        <taxon>Bradyrhizobium</taxon>
    </lineage>
</organism>
<dbReference type="RefSeq" id="WP_060908273.1">
    <property type="nucleotide sequence ID" value="NZ_AXAX01000006.1"/>
</dbReference>
<dbReference type="CDD" id="cd00761">
    <property type="entry name" value="Glyco_tranf_GTA_type"/>
    <property type="match status" value="1"/>
</dbReference>
<dbReference type="Gene3D" id="3.90.550.10">
    <property type="entry name" value="Spore Coat Polysaccharide Biosynthesis Protein SpsA, Chain A"/>
    <property type="match status" value="1"/>
</dbReference>
<dbReference type="Proteomes" id="UP000063308">
    <property type="component" value="Chromosome"/>
</dbReference>
<feature type="domain" description="Glycosyltransferase 2-like" evidence="1">
    <location>
        <begin position="9"/>
        <end position="140"/>
    </location>
</feature>
<reference evidence="2 3" key="1">
    <citation type="submission" date="2014-11" db="EMBL/GenBank/DDBJ databases">
        <title>Symbiosis island explosion on the genome of extra-slow-growing strains of soybean bradyrhizobia with massive insertion sequences.</title>
        <authorList>
            <person name="Iida T."/>
            <person name="Minamisawa K."/>
        </authorList>
    </citation>
    <scope>NUCLEOTIDE SEQUENCE [LARGE SCALE GENOMIC DNA]</scope>
    <source>
        <strain evidence="2 3">NK6</strain>
    </source>
</reference>
<dbReference type="PANTHER" id="PTHR22916:SF56">
    <property type="entry name" value="GLYCOSYL TRANSFERASE"/>
    <property type="match status" value="1"/>
</dbReference>
<evidence type="ECO:0000313" key="2">
    <source>
        <dbReference type="EMBL" id="BAR53976.1"/>
    </source>
</evidence>
<proteinExistence type="predicted"/>
<name>A0A0E4BKR1_9BRAD</name>